<dbReference type="AlphaFoldDB" id="A0A1S6HQ43"/>
<dbReference type="KEGG" id="spsw:Sps_02460"/>
<name>A0A1S6HQ43_9GAMM</name>
<dbReference type="Proteomes" id="UP000189545">
    <property type="component" value="Chromosome"/>
</dbReference>
<keyword evidence="6 9" id="KW-0812">Transmembrane</keyword>
<evidence type="ECO:0000313" key="10">
    <source>
        <dbReference type="EMBL" id="AQS37614.1"/>
    </source>
</evidence>
<comment type="subcellular location">
    <subcellularLocation>
        <location evidence="1">Cell membrane</location>
        <topology evidence="1">Multi-pass membrane protein</topology>
    </subcellularLocation>
</comment>
<feature type="transmembrane region" description="Helical" evidence="9">
    <location>
        <begin position="208"/>
        <end position="229"/>
    </location>
</feature>
<evidence type="ECO:0000256" key="1">
    <source>
        <dbReference type="ARBA" id="ARBA00004651"/>
    </source>
</evidence>
<evidence type="ECO:0000256" key="8">
    <source>
        <dbReference type="ARBA" id="ARBA00023136"/>
    </source>
</evidence>
<evidence type="ECO:0000256" key="6">
    <source>
        <dbReference type="ARBA" id="ARBA00022692"/>
    </source>
</evidence>
<feature type="transmembrane region" description="Helical" evidence="9">
    <location>
        <begin position="163"/>
        <end position="187"/>
    </location>
</feature>
<keyword evidence="7 9" id="KW-1133">Transmembrane helix</keyword>
<feature type="transmembrane region" description="Helical" evidence="9">
    <location>
        <begin position="66"/>
        <end position="88"/>
    </location>
</feature>
<dbReference type="GO" id="GO:0005886">
    <property type="term" value="C:plasma membrane"/>
    <property type="evidence" value="ECO:0007669"/>
    <property type="project" value="UniProtKB-SubCell"/>
</dbReference>
<dbReference type="Pfam" id="PF03186">
    <property type="entry name" value="CobD_Cbib"/>
    <property type="match status" value="1"/>
</dbReference>
<dbReference type="InterPro" id="IPR004485">
    <property type="entry name" value="Cobalamin_biosynth_CobD/CbiB"/>
</dbReference>
<dbReference type="STRING" id="225848.Sps_02460"/>
<gene>
    <name evidence="10" type="ORF">Sps_02460</name>
</gene>
<evidence type="ECO:0000256" key="9">
    <source>
        <dbReference type="SAM" id="Phobius"/>
    </source>
</evidence>
<dbReference type="EMBL" id="CP014782">
    <property type="protein sequence ID" value="AQS37614.1"/>
    <property type="molecule type" value="Genomic_DNA"/>
</dbReference>
<evidence type="ECO:0000256" key="7">
    <source>
        <dbReference type="ARBA" id="ARBA00022989"/>
    </source>
</evidence>
<feature type="transmembrane region" description="Helical" evidence="9">
    <location>
        <begin position="15"/>
        <end position="32"/>
    </location>
</feature>
<sequence>MVPEFAQQLLNDSSFYEGTMILLVSLLLSRLAPLPREFQPIVWFGLLANELAKKVAHSNRSPSQQVIAGSMAAILLILPFWAIIYFLLQLAAFPWFFEFIILYLCLNDDNFKQVAGEVRQALSREDKTLARQLLSLWLYRDTKQLSSVGISKATIEKLVTTPVYGTVSTILFFSIGGAPLVLVARMIKKLELCWPAINPKFKYFGQPVNLLSAALFIIPSWLWNFTLAIQGGPKSILLLFKPLSNNGPLYNCINTCAIAASVLKVELGGPMKFNNQRVAVTKLIYGPKPDSHSIAAAIKLTSTGYTLWLSFLILIPLIWAALRYLQT</sequence>
<accession>A0A1S6HQ43</accession>
<evidence type="ECO:0000313" key="11">
    <source>
        <dbReference type="Proteomes" id="UP000189545"/>
    </source>
</evidence>
<dbReference type="EC" id="6.3.1.10" evidence="10"/>
<protein>
    <submittedName>
        <fullName evidence="10">Cobalamin biosynthesis protein cobD/CbiB</fullName>
        <ecNumber evidence="10">6.3.1.10</ecNumber>
    </submittedName>
</protein>
<keyword evidence="8 9" id="KW-0472">Membrane</keyword>
<dbReference type="PANTHER" id="PTHR34308">
    <property type="entry name" value="COBALAMIN BIOSYNTHESIS PROTEIN CBIB"/>
    <property type="match status" value="1"/>
</dbReference>
<proteinExistence type="inferred from homology"/>
<comment type="pathway">
    <text evidence="2">Cofactor biosynthesis; adenosylcobalamin biosynthesis.</text>
</comment>
<keyword evidence="10" id="KW-0436">Ligase</keyword>
<reference evidence="10 11" key="1">
    <citation type="submission" date="2016-03" db="EMBL/GenBank/DDBJ databases">
        <title>Complete genome sequence of Shewanella psychrophila WP2, a deep sea bacterium isolated from west Pacific sediment.</title>
        <authorList>
            <person name="Xu G."/>
            <person name="Jian H."/>
        </authorList>
    </citation>
    <scope>NUCLEOTIDE SEQUENCE [LARGE SCALE GENOMIC DNA]</scope>
    <source>
        <strain evidence="10 11">WP2</strain>
    </source>
</reference>
<organism evidence="10 11">
    <name type="scientific">Shewanella psychrophila</name>
    <dbReference type="NCBI Taxonomy" id="225848"/>
    <lineage>
        <taxon>Bacteria</taxon>
        <taxon>Pseudomonadati</taxon>
        <taxon>Pseudomonadota</taxon>
        <taxon>Gammaproteobacteria</taxon>
        <taxon>Alteromonadales</taxon>
        <taxon>Shewanellaceae</taxon>
        <taxon>Shewanella</taxon>
    </lineage>
</organism>
<keyword evidence="4" id="KW-1003">Cell membrane</keyword>
<evidence type="ECO:0000256" key="4">
    <source>
        <dbReference type="ARBA" id="ARBA00022475"/>
    </source>
</evidence>
<evidence type="ECO:0000256" key="5">
    <source>
        <dbReference type="ARBA" id="ARBA00022573"/>
    </source>
</evidence>
<dbReference type="RefSeq" id="WP_077752766.1">
    <property type="nucleotide sequence ID" value="NZ_CP014782.1"/>
</dbReference>
<dbReference type="GO" id="GO:0009236">
    <property type="term" value="P:cobalamin biosynthetic process"/>
    <property type="evidence" value="ECO:0007669"/>
    <property type="project" value="UniProtKB-UniPathway"/>
</dbReference>
<feature type="transmembrane region" description="Helical" evidence="9">
    <location>
        <begin position="305"/>
        <end position="325"/>
    </location>
</feature>
<evidence type="ECO:0000256" key="2">
    <source>
        <dbReference type="ARBA" id="ARBA00004953"/>
    </source>
</evidence>
<evidence type="ECO:0000256" key="3">
    <source>
        <dbReference type="ARBA" id="ARBA00006263"/>
    </source>
</evidence>
<dbReference type="GO" id="GO:0043757">
    <property type="term" value="F:adenosylcobinamide-phosphate synthase activity"/>
    <property type="evidence" value="ECO:0007669"/>
    <property type="project" value="UniProtKB-EC"/>
</dbReference>
<comment type="similarity">
    <text evidence="3">Belongs to the CobD/CbiB family.</text>
</comment>
<dbReference type="GO" id="GO:0048472">
    <property type="term" value="F:threonine-phosphate decarboxylase activity"/>
    <property type="evidence" value="ECO:0007669"/>
    <property type="project" value="InterPro"/>
</dbReference>
<dbReference type="OrthoDB" id="6397034at2"/>
<dbReference type="UniPathway" id="UPA00148"/>
<keyword evidence="5" id="KW-0169">Cobalamin biosynthesis</keyword>
<dbReference type="PANTHER" id="PTHR34308:SF1">
    <property type="entry name" value="COBALAMIN BIOSYNTHESIS PROTEIN CBIB"/>
    <property type="match status" value="1"/>
</dbReference>
<keyword evidence="11" id="KW-1185">Reference proteome</keyword>